<dbReference type="EMBL" id="GGEC01018190">
    <property type="protein sequence ID" value="MBW98673.1"/>
    <property type="molecule type" value="Transcribed_RNA"/>
</dbReference>
<dbReference type="AlphaFoldDB" id="A0A2P2JYX2"/>
<accession>A0A2P2JYX2</accession>
<proteinExistence type="predicted"/>
<protein>
    <submittedName>
        <fullName evidence="1">Uncharacterized protein MANES_06G035600</fullName>
    </submittedName>
</protein>
<organism evidence="1">
    <name type="scientific">Rhizophora mucronata</name>
    <name type="common">Asiatic mangrove</name>
    <dbReference type="NCBI Taxonomy" id="61149"/>
    <lineage>
        <taxon>Eukaryota</taxon>
        <taxon>Viridiplantae</taxon>
        <taxon>Streptophyta</taxon>
        <taxon>Embryophyta</taxon>
        <taxon>Tracheophyta</taxon>
        <taxon>Spermatophyta</taxon>
        <taxon>Magnoliopsida</taxon>
        <taxon>eudicotyledons</taxon>
        <taxon>Gunneridae</taxon>
        <taxon>Pentapetalae</taxon>
        <taxon>rosids</taxon>
        <taxon>fabids</taxon>
        <taxon>Malpighiales</taxon>
        <taxon>Rhizophoraceae</taxon>
        <taxon>Rhizophora</taxon>
    </lineage>
</organism>
<name>A0A2P2JYX2_RHIMU</name>
<sequence length="56" mass="6633">MSQICTSKTLWLQHMLLIRQNRSIFSITSVPDNSGDAFQPFSFSFSFFSYRFQFKL</sequence>
<evidence type="ECO:0000313" key="1">
    <source>
        <dbReference type="EMBL" id="MBW98673.1"/>
    </source>
</evidence>
<reference evidence="1" key="1">
    <citation type="submission" date="2018-02" db="EMBL/GenBank/DDBJ databases">
        <title>Rhizophora mucronata_Transcriptome.</title>
        <authorList>
            <person name="Meera S.P."/>
            <person name="Sreeshan A."/>
            <person name="Augustine A."/>
        </authorList>
    </citation>
    <scope>NUCLEOTIDE SEQUENCE</scope>
    <source>
        <tissue evidence="1">Leaf</tissue>
    </source>
</reference>